<keyword evidence="6" id="KW-0460">Magnesium</keyword>
<dbReference type="Pfam" id="PF10150">
    <property type="entry name" value="RNase_E_G"/>
    <property type="match status" value="2"/>
</dbReference>
<dbReference type="OrthoDB" id="9804278at2"/>
<dbReference type="GO" id="GO:0004540">
    <property type="term" value="F:RNA nuclease activity"/>
    <property type="evidence" value="ECO:0007669"/>
    <property type="project" value="InterPro"/>
</dbReference>
<evidence type="ECO:0000256" key="7">
    <source>
        <dbReference type="ARBA" id="ARBA00022884"/>
    </source>
</evidence>
<dbReference type="GO" id="GO:0006364">
    <property type="term" value="P:rRNA processing"/>
    <property type="evidence" value="ECO:0007669"/>
    <property type="project" value="TreeGrafter"/>
</dbReference>
<dbReference type="GO" id="GO:0046872">
    <property type="term" value="F:metal ion binding"/>
    <property type="evidence" value="ECO:0007669"/>
    <property type="project" value="UniProtKB-KW"/>
</dbReference>
<dbReference type="GO" id="GO:0005737">
    <property type="term" value="C:cytoplasm"/>
    <property type="evidence" value="ECO:0007669"/>
    <property type="project" value="TreeGrafter"/>
</dbReference>
<evidence type="ECO:0000259" key="8">
    <source>
        <dbReference type="Pfam" id="PF10150"/>
    </source>
</evidence>
<dbReference type="AlphaFoldDB" id="X7EF48"/>
<feature type="domain" description="RNA-binding protein AU-1/Ribonuclease E/G" evidence="8">
    <location>
        <begin position="205"/>
        <end position="329"/>
    </location>
</feature>
<evidence type="ECO:0000313" key="10">
    <source>
        <dbReference type="Proteomes" id="UP000022447"/>
    </source>
</evidence>
<proteinExistence type="predicted"/>
<evidence type="ECO:0000256" key="1">
    <source>
        <dbReference type="ARBA" id="ARBA00001946"/>
    </source>
</evidence>
<name>X7EF48_9RHOB</name>
<keyword evidence="5" id="KW-0378">Hydrolase</keyword>
<dbReference type="PANTHER" id="PTHR30001:SF1">
    <property type="entry name" value="RIBONUCLEASE E_G-LIKE PROTEIN, CHLOROPLASTIC"/>
    <property type="match status" value="1"/>
</dbReference>
<organism evidence="9 10">
    <name type="scientific">Roseivivax halodurans JCM 10272</name>
    <dbReference type="NCBI Taxonomy" id="1449350"/>
    <lineage>
        <taxon>Bacteria</taxon>
        <taxon>Pseudomonadati</taxon>
        <taxon>Pseudomonadota</taxon>
        <taxon>Alphaproteobacteria</taxon>
        <taxon>Rhodobacterales</taxon>
        <taxon>Roseobacteraceae</taxon>
        <taxon>Roseivivax</taxon>
    </lineage>
</organism>
<dbReference type="GO" id="GO:0003723">
    <property type="term" value="F:RNA binding"/>
    <property type="evidence" value="ECO:0007669"/>
    <property type="project" value="UniProtKB-KW"/>
</dbReference>
<keyword evidence="4" id="KW-0255">Endonuclease</keyword>
<dbReference type="GO" id="GO:0016787">
    <property type="term" value="F:hydrolase activity"/>
    <property type="evidence" value="ECO:0007669"/>
    <property type="project" value="UniProtKB-KW"/>
</dbReference>
<reference evidence="9 10" key="1">
    <citation type="submission" date="2014-01" db="EMBL/GenBank/DDBJ databases">
        <title>Roseivivax halodurans JCM 10272 Genome Sequencing.</title>
        <authorList>
            <person name="Lai Q."/>
            <person name="Li G."/>
            <person name="Shao Z."/>
        </authorList>
    </citation>
    <scope>NUCLEOTIDE SEQUENCE [LARGE SCALE GENOMIC DNA]</scope>
    <source>
        <strain evidence="9 10">JCM 10272</strain>
    </source>
</reference>
<keyword evidence="7" id="KW-0694">RNA-binding</keyword>
<accession>X7EF48</accession>
<dbReference type="InterPro" id="IPR004659">
    <property type="entry name" value="RNase_E/G"/>
</dbReference>
<evidence type="ECO:0000256" key="6">
    <source>
        <dbReference type="ARBA" id="ARBA00022842"/>
    </source>
</evidence>
<feature type="domain" description="RNA-binding protein AU-1/Ribonuclease E/G" evidence="8">
    <location>
        <begin position="101"/>
        <end position="195"/>
    </location>
</feature>
<evidence type="ECO:0000256" key="2">
    <source>
        <dbReference type="ARBA" id="ARBA00022722"/>
    </source>
</evidence>
<sequence length="343" mass="36128">MKGATIALDELNGREAAALVVDGRLEDLFLDGGGALPGTIYRGVAGRPMKGQGGIFFDTPDGSAYLRQIKGISPGEARILQVTGFAEPGKAIPVTDRVLFKSRYAIVTPGAPGINVSKAIKDDEMRDALRGLAREVFDSEDGLILRSSCAGADEEDVAEDIRQMAELSKAAMADASGGAEVLVEGDGAHARAWREWTMRAEVDRDAGSFERHGVLDAIDALGAADVPLGGGASMAVELTRALVAVDVNTGGDTSPAAGLKATIAALRELPRQLRLRGLGGLVTVDPAPIPKKERKQIEQVLRAALKTDSVETNFAGWTPMGNLELQRKRDRPALAEILRGGAQ</sequence>
<evidence type="ECO:0000313" key="9">
    <source>
        <dbReference type="EMBL" id="ETX14475.1"/>
    </source>
</evidence>
<protein>
    <submittedName>
        <fullName evidence="9">Ribonuclease G</fullName>
    </submittedName>
</protein>
<keyword evidence="3" id="KW-0479">Metal-binding</keyword>
<keyword evidence="2" id="KW-0540">Nuclease</keyword>
<gene>
    <name evidence="9" type="ORF">OCH239_02610</name>
</gene>
<evidence type="ECO:0000256" key="3">
    <source>
        <dbReference type="ARBA" id="ARBA00022723"/>
    </source>
</evidence>
<evidence type="ECO:0000256" key="5">
    <source>
        <dbReference type="ARBA" id="ARBA00022801"/>
    </source>
</evidence>
<dbReference type="InterPro" id="IPR019307">
    <property type="entry name" value="RNA-bd_AU-1/RNase_E/G"/>
</dbReference>
<dbReference type="EMBL" id="JALZ01000010">
    <property type="protein sequence ID" value="ETX14475.1"/>
    <property type="molecule type" value="Genomic_DNA"/>
</dbReference>
<dbReference type="STRING" id="1449350.OCH239_02610"/>
<keyword evidence="10" id="KW-1185">Reference proteome</keyword>
<dbReference type="Proteomes" id="UP000022447">
    <property type="component" value="Unassembled WGS sequence"/>
</dbReference>
<dbReference type="eggNOG" id="COG1530">
    <property type="taxonomic scope" value="Bacteria"/>
</dbReference>
<dbReference type="GO" id="GO:0004519">
    <property type="term" value="F:endonuclease activity"/>
    <property type="evidence" value="ECO:0007669"/>
    <property type="project" value="UniProtKB-KW"/>
</dbReference>
<dbReference type="PATRIC" id="fig|1449350.3.peg.2273"/>
<dbReference type="PANTHER" id="PTHR30001">
    <property type="entry name" value="RIBONUCLEASE"/>
    <property type="match status" value="1"/>
</dbReference>
<comment type="caution">
    <text evidence="9">The sequence shown here is derived from an EMBL/GenBank/DDBJ whole genome shotgun (WGS) entry which is preliminary data.</text>
</comment>
<comment type="cofactor">
    <cofactor evidence="1">
        <name>Mg(2+)</name>
        <dbReference type="ChEBI" id="CHEBI:18420"/>
    </cofactor>
</comment>
<evidence type="ECO:0000256" key="4">
    <source>
        <dbReference type="ARBA" id="ARBA00022759"/>
    </source>
</evidence>
<dbReference type="RefSeq" id="WP_037262651.1">
    <property type="nucleotide sequence ID" value="NZ_JALZ01000010.1"/>
</dbReference>